<feature type="region of interest" description="RNA binding" evidence="6">
    <location>
        <begin position="272"/>
        <end position="278"/>
    </location>
</feature>
<feature type="binding site" evidence="6">
    <location>
        <position position="329"/>
    </location>
    <ligand>
        <name>Zn(2+)</name>
        <dbReference type="ChEBI" id="CHEBI:29105"/>
    </ligand>
</feature>
<reference key="1">
    <citation type="journal article" date="2014" name="PLoS Genet.">
        <title>Signature Gene Expression Reveals Novel Clues to the Molecular Mechanisms of Dimorphic Transition in Penicillium marneffei.</title>
        <authorList>
            <person name="Yang E."/>
            <person name="Wang G."/>
            <person name="Cai J."/>
            <person name="Woo P.C."/>
            <person name="Lau S.K."/>
            <person name="Yuen K.-Y."/>
            <person name="Chow W.-N."/>
            <person name="Lin X."/>
        </authorList>
    </citation>
    <scope>NUCLEOTIDE SEQUENCE [LARGE SCALE GENOMIC DNA]</scope>
    <source>
        <strain>PM1</strain>
    </source>
</reference>
<evidence type="ECO:0000256" key="5">
    <source>
        <dbReference type="ARBA" id="ARBA00022833"/>
    </source>
</evidence>
<dbReference type="GO" id="GO:0006400">
    <property type="term" value="P:tRNA modification"/>
    <property type="evidence" value="ECO:0007669"/>
    <property type="project" value="InterPro"/>
</dbReference>
<keyword evidence="3 6" id="KW-0819">tRNA processing</keyword>
<evidence type="ECO:0000256" key="3">
    <source>
        <dbReference type="ARBA" id="ARBA00022694"/>
    </source>
</evidence>
<evidence type="ECO:0000313" key="8">
    <source>
        <dbReference type="EMBL" id="KFX44459.1"/>
    </source>
</evidence>
<dbReference type="Pfam" id="PF01702">
    <property type="entry name" value="TGT"/>
    <property type="match status" value="1"/>
</dbReference>
<comment type="function">
    <text evidence="6">Catalytic subunit of the queuine tRNA-ribosyltransferase (TGT) that catalyzes the base-exchange of a guanine (G) residue with queuine (Q) at position 34 (anticodon wobble position) in tRNAs with GU(N) anticodons (tRNA-Asp, -Asn, -His and -Tyr), resulting in the hypermodified nucleoside queuosine (7-(((4,5-cis-dihydroxy-2-cyclopenten-1-yl)amino)methyl)-7-deazaguanosine). Catalysis occurs through a double-displacement mechanism. The nucleophile active site attacks the C1' of nucleotide 34 to detach the guanine base from the RNA, forming a covalent enzyme-RNA intermediate. The proton acceptor active site deprotonates the incoming queuine, allowing a nucleophilic attack on the C1' of the ribose to form the product.</text>
</comment>
<protein>
    <recommendedName>
        <fullName evidence="6">Queuine tRNA-ribosyltransferase catalytic subunit 1</fullName>
        <ecNumber evidence="6">2.4.2.64</ecNumber>
    </recommendedName>
    <alternativeName>
        <fullName evidence="6">Guanine insertion enzyme</fullName>
    </alternativeName>
    <alternativeName>
        <fullName evidence="6">tRNA-guanine transglycosylase</fullName>
    </alternativeName>
</protein>
<feature type="active site" description="Proton acceptor" evidence="6">
    <location>
        <position position="108"/>
    </location>
</feature>
<feature type="active site" description="Nucleophile" evidence="6">
    <location>
        <position position="291"/>
    </location>
</feature>
<organism evidence="8">
    <name type="scientific">Talaromyces marneffei PM1</name>
    <dbReference type="NCBI Taxonomy" id="1077442"/>
    <lineage>
        <taxon>Eukaryota</taxon>
        <taxon>Fungi</taxon>
        <taxon>Dikarya</taxon>
        <taxon>Ascomycota</taxon>
        <taxon>Pezizomycotina</taxon>
        <taxon>Eurotiomycetes</taxon>
        <taxon>Eurotiomycetidae</taxon>
        <taxon>Eurotiales</taxon>
        <taxon>Trichocomaceae</taxon>
        <taxon>Talaromyces</taxon>
        <taxon>Talaromyces sect. Talaromyces</taxon>
    </lineage>
</organism>
<proteinExistence type="inferred from homology"/>
<feature type="binding site" evidence="6">
    <location>
        <position position="331"/>
    </location>
    <ligand>
        <name>Zn(2+)</name>
        <dbReference type="ChEBI" id="CHEBI:29105"/>
    </ligand>
</feature>
<dbReference type="AlphaFoldDB" id="A0A093V395"/>
<evidence type="ECO:0000256" key="2">
    <source>
        <dbReference type="ARBA" id="ARBA00022679"/>
    </source>
</evidence>
<dbReference type="InterPro" id="IPR004803">
    <property type="entry name" value="TGT"/>
</dbReference>
<evidence type="ECO:0000256" key="1">
    <source>
        <dbReference type="ARBA" id="ARBA00022676"/>
    </source>
</evidence>
<dbReference type="PANTHER" id="PTHR43530">
    <property type="entry name" value="QUEUINE TRNA-RIBOSYLTRANSFERASE CATALYTIC SUBUNIT 1"/>
    <property type="match status" value="1"/>
</dbReference>
<dbReference type="HAMAP" id="MF_00168">
    <property type="entry name" value="Q_tRNA_Tgt"/>
    <property type="match status" value="1"/>
</dbReference>
<keyword evidence="6" id="KW-0963">Cytoplasm</keyword>
<evidence type="ECO:0000259" key="7">
    <source>
        <dbReference type="Pfam" id="PF01702"/>
    </source>
</evidence>
<feature type="domain" description="tRNA-guanine(15) transglycosylase-like" evidence="7">
    <location>
        <begin position="29"/>
        <end position="399"/>
    </location>
</feature>
<dbReference type="InterPro" id="IPR002616">
    <property type="entry name" value="tRNA_ribo_trans-like"/>
</dbReference>
<keyword evidence="1 6" id="KW-0328">Glycosyltransferase</keyword>
<dbReference type="NCBIfam" id="TIGR00430">
    <property type="entry name" value="Q_tRNA_tgt"/>
    <property type="match status" value="1"/>
</dbReference>
<name>A0A093V395_TALMA</name>
<feature type="binding site" evidence="6">
    <location>
        <position position="206"/>
    </location>
    <ligand>
        <name>substrate</name>
    </ligand>
</feature>
<gene>
    <name evidence="8" type="ORF">GQ26_0280560</name>
</gene>
<dbReference type="PANTHER" id="PTHR43530:SF1">
    <property type="entry name" value="QUEUINE TRNA-RIBOSYLTRANSFERASE CATALYTIC SUBUNIT 1"/>
    <property type="match status" value="1"/>
</dbReference>
<dbReference type="Gene3D" id="3.20.20.105">
    <property type="entry name" value="Queuine tRNA-ribosyltransferase-like"/>
    <property type="match status" value="1"/>
</dbReference>
<dbReference type="NCBIfam" id="TIGR00449">
    <property type="entry name" value="tgt_general"/>
    <property type="match status" value="1"/>
</dbReference>
<feature type="binding site" evidence="6">
    <location>
        <begin position="108"/>
        <end position="112"/>
    </location>
    <ligand>
        <name>substrate</name>
    </ligand>
</feature>
<keyword evidence="4 6" id="KW-0479">Metal-binding</keyword>
<sequence>MSTATPSTSPRKSMPSALTFDLHAKCSTTKARASTLHLPHGSVPLPIFMPVATQASLKGLTYDQLKDSGCMLCLNNTYHLGLKPGQEVLDLVGGAHKFQGWDRNILTDSGGFQMVSLLKLATVTEEGVRFLSPHDGTPMLLTPEHSISLQNSIGSDIMMQLDDVIVTTSPDRARMQEAMERSVRWLDRCIDAHKYPERQNLFCIIQGGLDLELRRKCCEEMVARDTPGIAIGGLSGGEAKDEYCKVPLTEAFKRVDTCTGLLPDGKPRYVMGVGYPEDLVVSVALGADMFDCVWPTRTARFGAAITPYGVINLRNKAYAHDFSPIQDGCKCPCCRPKSEGGLGITKAYVHHLAVKETVGAHLLTMHNVQYQLSLMGSIREAILKDRYPAFIRKFFEDYYGSRHNAPQWAVDALKRVNVDLLAE</sequence>
<feature type="binding site" evidence="6">
    <location>
        <position position="366"/>
    </location>
    <ligand>
        <name>Zn(2+)</name>
        <dbReference type="ChEBI" id="CHEBI:29105"/>
    </ligand>
</feature>
<feature type="binding site" evidence="6">
    <location>
        <position position="334"/>
    </location>
    <ligand>
        <name>Zn(2+)</name>
        <dbReference type="ChEBI" id="CHEBI:29105"/>
    </ligand>
</feature>
<dbReference type="EMBL" id="JPOX01000028">
    <property type="protein sequence ID" value="KFX44459.1"/>
    <property type="molecule type" value="Genomic_DNA"/>
</dbReference>
<reference evidence="8" key="2">
    <citation type="journal article" date="2014" name="PLoS Genet.">
        <title>Signature gene expression reveals novel clues to the molecular mechanisms of dimorphic transition in Penicillium marneffei.</title>
        <authorList>
            <person name="Yang E."/>
            <person name="Wang G."/>
            <person name="Cai J."/>
            <person name="Woo P.C."/>
            <person name="Lau S.K."/>
            <person name="Yuen K.-Y."/>
            <person name="Chow W.-N."/>
            <person name="Lin X."/>
        </authorList>
    </citation>
    <scope>NUCLEOTIDE SEQUENCE</scope>
    <source>
        <strain evidence="8">PM1</strain>
    </source>
</reference>
<feature type="binding site" evidence="6">
    <location>
        <position position="233"/>
    </location>
    <ligand>
        <name>substrate</name>
    </ligand>
</feature>
<dbReference type="GO" id="GO:0008479">
    <property type="term" value="F:tRNA-guanosine(34) queuine transglycosylase activity"/>
    <property type="evidence" value="ECO:0007669"/>
    <property type="project" value="UniProtKB-UniRule"/>
</dbReference>
<dbReference type="InterPro" id="IPR036511">
    <property type="entry name" value="TGT-like_sf"/>
</dbReference>
<keyword evidence="2 6" id="KW-0808">Transferase</keyword>
<keyword evidence="5 6" id="KW-0862">Zinc</keyword>
<comment type="cofactor">
    <cofactor evidence="6">
        <name>Zn(2+)</name>
        <dbReference type="ChEBI" id="CHEBI:29105"/>
    </cofactor>
</comment>
<feature type="region of interest" description="RNA binding; important for wobble base 34 recognition" evidence="6">
    <location>
        <begin position="296"/>
        <end position="300"/>
    </location>
</feature>
<feature type="binding site" evidence="6">
    <location>
        <position position="162"/>
    </location>
    <ligand>
        <name>substrate</name>
    </ligand>
</feature>
<comment type="catalytic activity">
    <reaction evidence="6">
        <text>guanosine(34) in tRNA + queuine = queuosine(34) in tRNA + guanine</text>
        <dbReference type="Rhea" id="RHEA:16633"/>
        <dbReference type="Rhea" id="RHEA-COMP:10341"/>
        <dbReference type="Rhea" id="RHEA-COMP:18571"/>
        <dbReference type="ChEBI" id="CHEBI:16235"/>
        <dbReference type="ChEBI" id="CHEBI:17433"/>
        <dbReference type="ChEBI" id="CHEBI:74269"/>
        <dbReference type="ChEBI" id="CHEBI:194431"/>
        <dbReference type="EC" id="2.4.2.64"/>
    </reaction>
</comment>
<dbReference type="GO" id="GO:0005829">
    <property type="term" value="C:cytosol"/>
    <property type="evidence" value="ECO:0007669"/>
    <property type="project" value="TreeGrafter"/>
</dbReference>
<accession>A0A093V395</accession>
<evidence type="ECO:0000256" key="4">
    <source>
        <dbReference type="ARBA" id="ARBA00022723"/>
    </source>
</evidence>
<comment type="subunit">
    <text evidence="6">Heterodimer of a catalytic subunit and an accessory subunit.</text>
</comment>
<dbReference type="SUPFAM" id="SSF51713">
    <property type="entry name" value="tRNA-guanine transglycosylase"/>
    <property type="match status" value="1"/>
</dbReference>
<comment type="subcellular location">
    <subcellularLocation>
        <location evidence="6">Cytoplasm</location>
    </subcellularLocation>
</comment>
<dbReference type="EC" id="2.4.2.64" evidence="6"/>
<dbReference type="GO" id="GO:0046872">
    <property type="term" value="F:metal ion binding"/>
    <property type="evidence" value="ECO:0007669"/>
    <property type="project" value="UniProtKB-KW"/>
</dbReference>
<comment type="caution">
    <text evidence="8">The sequence shown here is derived from an EMBL/GenBank/DDBJ whole genome shotgun (WGS) entry which is preliminary data.</text>
</comment>
<evidence type="ECO:0000256" key="6">
    <source>
        <dbReference type="HAMAP-Rule" id="MF_03218"/>
    </source>
</evidence>
<comment type="similarity">
    <text evidence="6">Belongs to the queuine tRNA-ribosyltransferase family.</text>
</comment>